<keyword evidence="4" id="KW-1185">Reference proteome</keyword>
<dbReference type="EMBL" id="KB320511">
    <property type="protein sequence ID" value="ELW69975.1"/>
    <property type="molecule type" value="Genomic_DNA"/>
</dbReference>
<dbReference type="InParanoid" id="L9L475"/>
<accession>L9L475</accession>
<dbReference type="InterPro" id="IPR028124">
    <property type="entry name" value="SMAP_dom"/>
</dbReference>
<dbReference type="AlphaFoldDB" id="L9L475"/>
<evidence type="ECO:0000259" key="1">
    <source>
        <dbReference type="Pfam" id="PF15477"/>
    </source>
</evidence>
<dbReference type="Proteomes" id="UP000011518">
    <property type="component" value="Unassembled WGS sequence"/>
</dbReference>
<sequence length="121" mass="13658">MDYESSKTEASENRKWTGIQFGQGDTACFESEEQKLKFLKLMGDFKILSPSSSYSPSMGGQSNMALSKKVANSLQQNLQQDYDHAMSWKHNCGASLDLSTAPNKIFYIDWNASRSSWEIKL</sequence>
<evidence type="ECO:0000313" key="2">
    <source>
        <dbReference type="EMBL" id="ELW69975.1"/>
    </source>
</evidence>
<feature type="domain" description="Small acidic protein-like" evidence="1">
    <location>
        <begin position="25"/>
        <end position="90"/>
    </location>
</feature>
<dbReference type="Pfam" id="PF15477">
    <property type="entry name" value="SMAP"/>
    <property type="match status" value="1"/>
</dbReference>
<proteinExistence type="predicted"/>
<organism evidence="2 4">
    <name type="scientific">Tupaia chinensis</name>
    <name type="common">Chinese tree shrew</name>
    <name type="synonym">Tupaia belangeri chinensis</name>
    <dbReference type="NCBI Taxonomy" id="246437"/>
    <lineage>
        <taxon>Eukaryota</taxon>
        <taxon>Metazoa</taxon>
        <taxon>Chordata</taxon>
        <taxon>Craniata</taxon>
        <taxon>Vertebrata</taxon>
        <taxon>Euteleostomi</taxon>
        <taxon>Mammalia</taxon>
        <taxon>Eutheria</taxon>
        <taxon>Euarchontoglires</taxon>
        <taxon>Scandentia</taxon>
        <taxon>Tupaiidae</taxon>
        <taxon>Tupaia</taxon>
    </lineage>
</organism>
<reference evidence="4" key="1">
    <citation type="submission" date="2012-07" db="EMBL/GenBank/DDBJ databases">
        <title>Genome of the Chinese tree shrew, a rising model animal genetically related to primates.</title>
        <authorList>
            <person name="Zhang G."/>
            <person name="Fan Y."/>
            <person name="Yao Y."/>
            <person name="Huang Z."/>
        </authorList>
    </citation>
    <scope>NUCLEOTIDE SEQUENCE [LARGE SCALE GENOMIC DNA]</scope>
</reference>
<evidence type="ECO:0000313" key="3">
    <source>
        <dbReference type="EMBL" id="ELW69976.1"/>
    </source>
</evidence>
<protein>
    <recommendedName>
        <fullName evidence="1">Small acidic protein-like domain-containing protein</fullName>
    </recommendedName>
</protein>
<gene>
    <name evidence="3" type="ORF">TREES_T100020317</name>
    <name evidence="2" type="ORF">TREES_T100020318</name>
</gene>
<dbReference type="EMBL" id="KB320511">
    <property type="protein sequence ID" value="ELW69976.1"/>
    <property type="molecule type" value="Genomic_DNA"/>
</dbReference>
<reference evidence="4" key="2">
    <citation type="journal article" date="2013" name="Nat. Commun.">
        <title>Genome of the Chinese tree shrew.</title>
        <authorList>
            <person name="Fan Y."/>
            <person name="Huang Z.Y."/>
            <person name="Cao C.C."/>
            <person name="Chen C.S."/>
            <person name="Chen Y.X."/>
            <person name="Fan D.D."/>
            <person name="He J."/>
            <person name="Hou H.L."/>
            <person name="Hu L."/>
            <person name="Hu X.T."/>
            <person name="Jiang X.T."/>
            <person name="Lai R."/>
            <person name="Lang Y.S."/>
            <person name="Liang B."/>
            <person name="Liao S.G."/>
            <person name="Mu D."/>
            <person name="Ma Y.Y."/>
            <person name="Niu Y.Y."/>
            <person name="Sun X.Q."/>
            <person name="Xia J.Q."/>
            <person name="Xiao J."/>
            <person name="Xiong Z.Q."/>
            <person name="Xu L."/>
            <person name="Yang L."/>
            <person name="Zhang Y."/>
            <person name="Zhao W."/>
            <person name="Zhao X.D."/>
            <person name="Zheng Y.T."/>
            <person name="Zhou J.M."/>
            <person name="Zhu Y.B."/>
            <person name="Zhang G.J."/>
            <person name="Wang J."/>
            <person name="Yao Y.G."/>
        </authorList>
    </citation>
    <scope>NUCLEOTIDE SEQUENCE [LARGE SCALE GENOMIC DNA]</scope>
</reference>
<dbReference type="PANTHER" id="PTHR22426">
    <property type="entry name" value="ARGININE_SERINE-RICH COILED-COIL PROTEIN 2"/>
    <property type="match status" value="1"/>
</dbReference>
<dbReference type="PANTHER" id="PTHR22426:SF1">
    <property type="entry name" value="LYSINE-RICH NUCLEOLAR PROTEIN 1"/>
    <property type="match status" value="1"/>
</dbReference>
<name>L9L475_TUPCH</name>
<evidence type="ECO:0000313" key="4">
    <source>
        <dbReference type="Proteomes" id="UP000011518"/>
    </source>
</evidence>
<reference evidence="2" key="3">
    <citation type="journal article" date="2013" name="Nat. Commun.">
        <title>Genome of the Chinese tree shrew, a rising model animal genetically related to primates.</title>
        <authorList>
            <person name="Zhang G."/>
            <person name="Fan Y."/>
            <person name="Yao Y."/>
            <person name="Huang Z."/>
        </authorList>
    </citation>
    <scope>NUCLEOTIDE SEQUENCE</scope>
</reference>